<evidence type="ECO:0000313" key="1">
    <source>
        <dbReference type="EMBL" id="PNP92218.1"/>
    </source>
</evidence>
<organism evidence="1 2">
    <name type="scientific">Hoylesella timonensis</name>
    <dbReference type="NCBI Taxonomy" id="386414"/>
    <lineage>
        <taxon>Bacteria</taxon>
        <taxon>Pseudomonadati</taxon>
        <taxon>Bacteroidota</taxon>
        <taxon>Bacteroidia</taxon>
        <taxon>Bacteroidales</taxon>
        <taxon>Prevotellaceae</taxon>
        <taxon>Hoylesella</taxon>
    </lineage>
</organism>
<evidence type="ECO:0008006" key="3">
    <source>
        <dbReference type="Google" id="ProtNLM"/>
    </source>
</evidence>
<accession>A0A2K0XCP0</accession>
<protein>
    <recommendedName>
        <fullName evidence="3">ATP-grasp domain-containing protein</fullName>
    </recommendedName>
</protein>
<comment type="caution">
    <text evidence="1">The sequence shown here is derived from an EMBL/GenBank/DDBJ whole genome shotgun (WGS) entry which is preliminary data.</text>
</comment>
<dbReference type="Proteomes" id="UP000236634">
    <property type="component" value="Unassembled WGS sequence"/>
</dbReference>
<reference evidence="1 2" key="1">
    <citation type="submission" date="2017-03" db="EMBL/GenBank/DDBJ databases">
        <authorList>
            <person name="Afonso C.L."/>
            <person name="Miller P.J."/>
            <person name="Scott M.A."/>
            <person name="Spackman E."/>
            <person name="Goraichik I."/>
            <person name="Dimitrov K.M."/>
            <person name="Suarez D.L."/>
            <person name="Swayne D.E."/>
        </authorList>
    </citation>
    <scope>NUCLEOTIDE SEQUENCE [LARGE SCALE GENOMIC DNA]</scope>
    <source>
        <strain evidence="1 2">DNF00076</strain>
    </source>
</reference>
<name>A0A2K0XCP0_9BACT</name>
<proteinExistence type="predicted"/>
<dbReference type="AlphaFoldDB" id="A0A2K0XCP0"/>
<gene>
    <name evidence="1" type="ORF">BFS16_11640</name>
</gene>
<dbReference type="RefSeq" id="WP_103004094.1">
    <property type="nucleotide sequence ID" value="NZ_NBAX01000012.1"/>
</dbReference>
<sequence>MKLHVFNPEHDIALAVNMEQFTAPHAARELRADLGYLPALWAEDGDMVLVDDVPAALEAVRHHGDDAQEVIFVTDRDLQQLSTLSPMKVESWGMNKSLVKRLLACNPDFTAVLPNDAQLDTIRQMSNRRFAATHILPALVASHPRFVGKSTYFTGQVQSLKTLFNQPRQRFVLKAPWSSSGRGMRYVDHDFTPHVEGWCKNLIHRQGGIMIEPQYEKVLDFGMEFEASAQGDIQYLGLSLFSTVHGAYLGNIVASEEVKRQEIAQFISLDLLNFLQRTLHSLLVAEVSGKYVGPFGVDMMIVKLADATELCVHPCVEINFRRTMGHVALSLSTNDVPQPKRLMQITYTDKYRLKISLAGDDLVTPYTF</sequence>
<dbReference type="SUPFAM" id="SSF56059">
    <property type="entry name" value="Glutathione synthetase ATP-binding domain-like"/>
    <property type="match status" value="1"/>
</dbReference>
<dbReference type="EMBL" id="NBAX01000012">
    <property type="protein sequence ID" value="PNP92218.1"/>
    <property type="molecule type" value="Genomic_DNA"/>
</dbReference>
<evidence type="ECO:0000313" key="2">
    <source>
        <dbReference type="Proteomes" id="UP000236634"/>
    </source>
</evidence>